<organism evidence="2 3">
    <name type="scientific">Aceticella autotrophica</name>
    <dbReference type="NCBI Taxonomy" id="2755338"/>
    <lineage>
        <taxon>Bacteria</taxon>
        <taxon>Bacillati</taxon>
        <taxon>Bacillota</taxon>
        <taxon>Clostridia</taxon>
        <taxon>Thermoanaerobacterales</taxon>
        <taxon>Thermoanaerobacteraceae</taxon>
        <taxon>Aceticella</taxon>
    </lineage>
</organism>
<dbReference type="Proteomes" id="UP000671913">
    <property type="component" value="Chromosome"/>
</dbReference>
<dbReference type="InterPro" id="IPR011047">
    <property type="entry name" value="Quinoprotein_ADH-like_sf"/>
</dbReference>
<dbReference type="PANTHER" id="PTHR42754">
    <property type="entry name" value="ENDOGLUCANASE"/>
    <property type="match status" value="1"/>
</dbReference>
<dbReference type="InterPro" id="IPR015943">
    <property type="entry name" value="WD40/YVTN_repeat-like_dom_sf"/>
</dbReference>
<dbReference type="EMBL" id="CP060096">
    <property type="protein sequence ID" value="QSZ27305.1"/>
    <property type="molecule type" value="Genomic_DNA"/>
</dbReference>
<dbReference type="PANTHER" id="PTHR42754:SF1">
    <property type="entry name" value="LIPOPROTEIN"/>
    <property type="match status" value="1"/>
</dbReference>
<dbReference type="CDD" id="cd00161">
    <property type="entry name" value="beta-trefoil_Ricin-like"/>
    <property type="match status" value="1"/>
</dbReference>
<evidence type="ECO:0000313" key="2">
    <source>
        <dbReference type="EMBL" id="QSZ27305.1"/>
    </source>
</evidence>
<feature type="domain" description="Pyrrolo-quinoline quinone repeat" evidence="1">
    <location>
        <begin position="182"/>
        <end position="355"/>
    </location>
</feature>
<proteinExistence type="predicted"/>
<dbReference type="Pfam" id="PF13360">
    <property type="entry name" value="PQQ_2"/>
    <property type="match status" value="1"/>
</dbReference>
<name>A0A975AVP0_9THEO</name>
<sequence length="401" mass="44042">MKKTLIFLLLTLILIITITGIIFIKNQNTASTEAPTIEWEKAFGKGEGNSVIQTKDGGYVLTGWSASSKDGSDVFLSKFNKYGNQLWFKTYTGNGYSSGHCVIEVNNGNFLIVGETKSKYGYDHDVYVVKTDKNGNRIWEKTYGGSRCDYGWSVIQTKDGFAVAGGTESFGAGIYDVYLIKIDSSGKEIWQKTYGGKESDCGYALQQDNDGGFIIAGNSASFGTGTKNPKVYLIKTDSNGKLIWQKTYGGKGCDYAWSLIKSYDNGYLIAGEKEIITNQGGGFASYLIKTDHNGNKLWEKTYGDSTSNSAYAVCHAKNGGYIFTGKKETNKNGYDINIVKTDKNGNRIWEKEIEGRGFNCGYGIFQANDGGYVIAGRKGTDKNSESSILLIKLKPQNSFIF</sequence>
<dbReference type="Gene3D" id="2.130.10.10">
    <property type="entry name" value="YVTN repeat-like/Quinoprotein amine dehydrogenase"/>
    <property type="match status" value="1"/>
</dbReference>
<dbReference type="InterPro" id="IPR002372">
    <property type="entry name" value="PQQ_rpt_dom"/>
</dbReference>
<keyword evidence="3" id="KW-1185">Reference proteome</keyword>
<dbReference type="SUPFAM" id="SSF50998">
    <property type="entry name" value="Quinoprotein alcohol dehydrogenase-like"/>
    <property type="match status" value="2"/>
</dbReference>
<accession>A0A975AVP0</accession>
<dbReference type="AlphaFoldDB" id="A0A975AVP0"/>
<evidence type="ECO:0000259" key="1">
    <source>
        <dbReference type="Pfam" id="PF13360"/>
    </source>
</evidence>
<dbReference type="RefSeq" id="WP_284679996.1">
    <property type="nucleotide sequence ID" value="NZ_CP060096.1"/>
</dbReference>
<evidence type="ECO:0000313" key="3">
    <source>
        <dbReference type="Proteomes" id="UP000671913"/>
    </source>
</evidence>
<gene>
    <name evidence="2" type="ORF">ACETAC_10815</name>
</gene>
<reference evidence="2" key="1">
    <citation type="submission" date="2020-08" db="EMBL/GenBank/DDBJ databases">
        <title>Genomic insights into the carbon and energy metabolism of the first obligate autotrophic acetogenic bacterium Aceticella autotrophica gen. nov., sp. nov.</title>
        <authorList>
            <person name="Toshchakov S.V."/>
            <person name="Elcheninov A.G."/>
            <person name="Kublanov I.V."/>
            <person name="Frolov E.N."/>
            <person name="Lebedinsky A.V."/>
        </authorList>
    </citation>
    <scope>NUCLEOTIDE SEQUENCE</scope>
    <source>
        <strain evidence="2">3443-3Ac</strain>
    </source>
</reference>
<dbReference type="KEGG" id="aaut:ACETAC_10815"/>
<protein>
    <recommendedName>
        <fullName evidence="1">Pyrrolo-quinoline quinone repeat domain-containing protein</fullName>
    </recommendedName>
</protein>